<name>A0ABW3J7G3_9HYPH</name>
<dbReference type="Proteomes" id="UP001597102">
    <property type="component" value="Unassembled WGS sequence"/>
</dbReference>
<evidence type="ECO:0000313" key="11">
    <source>
        <dbReference type="Proteomes" id="UP001597102"/>
    </source>
</evidence>
<dbReference type="InterPro" id="IPR005490">
    <property type="entry name" value="LD_TPept_cat_dom"/>
</dbReference>
<dbReference type="Pfam" id="PF03734">
    <property type="entry name" value="YkuD"/>
    <property type="match status" value="1"/>
</dbReference>
<organism evidence="10 11">
    <name type="scientific">Methyloligella solikamskensis</name>
    <dbReference type="NCBI Taxonomy" id="1177756"/>
    <lineage>
        <taxon>Bacteria</taxon>
        <taxon>Pseudomonadati</taxon>
        <taxon>Pseudomonadota</taxon>
        <taxon>Alphaproteobacteria</taxon>
        <taxon>Hyphomicrobiales</taxon>
        <taxon>Hyphomicrobiaceae</taxon>
        <taxon>Methyloligella</taxon>
    </lineage>
</organism>
<accession>A0ABW3J7G3</accession>
<feature type="domain" description="L,D-TPase catalytic" evidence="9">
    <location>
        <begin position="76"/>
        <end position="208"/>
    </location>
</feature>
<keyword evidence="6 7" id="KW-0961">Cell wall biogenesis/degradation</keyword>
<keyword evidence="3" id="KW-0808">Transferase</keyword>
<feature type="active site" description="Proton donor/acceptor" evidence="7">
    <location>
        <position position="172"/>
    </location>
</feature>
<feature type="active site" description="Nucleophile" evidence="7">
    <location>
        <position position="180"/>
    </location>
</feature>
<gene>
    <name evidence="10" type="ORF">ACFQ2F_03625</name>
</gene>
<evidence type="ECO:0000256" key="8">
    <source>
        <dbReference type="SAM" id="Phobius"/>
    </source>
</evidence>
<evidence type="ECO:0000256" key="1">
    <source>
        <dbReference type="ARBA" id="ARBA00004752"/>
    </source>
</evidence>
<evidence type="ECO:0000256" key="2">
    <source>
        <dbReference type="ARBA" id="ARBA00005992"/>
    </source>
</evidence>
<evidence type="ECO:0000256" key="4">
    <source>
        <dbReference type="ARBA" id="ARBA00022960"/>
    </source>
</evidence>
<keyword evidence="11" id="KW-1185">Reference proteome</keyword>
<comment type="caution">
    <text evidence="10">The sequence shown here is derived from an EMBL/GenBank/DDBJ whole genome shotgun (WGS) entry which is preliminary data.</text>
</comment>
<dbReference type="PROSITE" id="PS52029">
    <property type="entry name" value="LD_TPASE"/>
    <property type="match status" value="1"/>
</dbReference>
<keyword evidence="8" id="KW-0812">Transmembrane</keyword>
<keyword evidence="8" id="KW-0472">Membrane</keyword>
<dbReference type="CDD" id="cd16913">
    <property type="entry name" value="YkuD_like"/>
    <property type="match status" value="1"/>
</dbReference>
<comment type="pathway">
    <text evidence="1 7">Cell wall biogenesis; peptidoglycan biosynthesis.</text>
</comment>
<sequence>MIWRILFGIVVAVGIGAAVYLMTPEGRQLLDRIRINATRTEHVALWGAGRKLPGTPALDKLDERLAAKGVKVGDPIFIRIFKLESKLELWMAKDGGTDDGGFVHVATYPICFWSGRLGPKQQEGDLQAPEGYYTVDEGQLNPNSRWHRSFNLGFPNTFDKAQGRTGSYLMVHGGCASVGCYAMTNAVVDELWQLVTAALENGQPRFAVLALPFRMTEDNMHKREGYPWRDFWADLARGDALFEKTHVPPKASVCDGRYAFAPGEKGAPVPEVEEGCPGPLAIRD</sequence>
<proteinExistence type="inferred from homology"/>
<reference evidence="11" key="1">
    <citation type="journal article" date="2019" name="Int. J. Syst. Evol. Microbiol.">
        <title>The Global Catalogue of Microorganisms (GCM) 10K type strain sequencing project: providing services to taxonomists for standard genome sequencing and annotation.</title>
        <authorList>
            <consortium name="The Broad Institute Genomics Platform"/>
            <consortium name="The Broad Institute Genome Sequencing Center for Infectious Disease"/>
            <person name="Wu L."/>
            <person name="Ma J."/>
        </authorList>
    </citation>
    <scope>NUCLEOTIDE SEQUENCE [LARGE SCALE GENOMIC DNA]</scope>
    <source>
        <strain evidence="11">CCUG 61697</strain>
    </source>
</reference>
<dbReference type="PANTHER" id="PTHR36699">
    <property type="entry name" value="LD-TRANSPEPTIDASE"/>
    <property type="match status" value="1"/>
</dbReference>
<keyword evidence="5 7" id="KW-0573">Peptidoglycan synthesis</keyword>
<dbReference type="InterPro" id="IPR038063">
    <property type="entry name" value="Transpep_catalytic_dom"/>
</dbReference>
<evidence type="ECO:0000256" key="5">
    <source>
        <dbReference type="ARBA" id="ARBA00022984"/>
    </source>
</evidence>
<keyword evidence="8" id="KW-1133">Transmembrane helix</keyword>
<dbReference type="RefSeq" id="WP_379085828.1">
    <property type="nucleotide sequence ID" value="NZ_JBHTJO010000001.1"/>
</dbReference>
<dbReference type="EMBL" id="JBHTJO010000001">
    <property type="protein sequence ID" value="MFD0986184.1"/>
    <property type="molecule type" value="Genomic_DNA"/>
</dbReference>
<comment type="similarity">
    <text evidence="2">Belongs to the YkuD family.</text>
</comment>
<protein>
    <submittedName>
        <fullName evidence="10">L,D-transpeptidase family protein</fullName>
    </submittedName>
</protein>
<feature type="transmembrane region" description="Helical" evidence="8">
    <location>
        <begin position="6"/>
        <end position="23"/>
    </location>
</feature>
<keyword evidence="4 7" id="KW-0133">Cell shape</keyword>
<evidence type="ECO:0000256" key="7">
    <source>
        <dbReference type="PROSITE-ProRule" id="PRU01373"/>
    </source>
</evidence>
<evidence type="ECO:0000259" key="9">
    <source>
        <dbReference type="PROSITE" id="PS52029"/>
    </source>
</evidence>
<evidence type="ECO:0000256" key="3">
    <source>
        <dbReference type="ARBA" id="ARBA00022679"/>
    </source>
</evidence>
<dbReference type="PANTHER" id="PTHR36699:SF1">
    <property type="entry name" value="L,D-TRANSPEPTIDASE YAFK-RELATED"/>
    <property type="match status" value="1"/>
</dbReference>
<evidence type="ECO:0000313" key="10">
    <source>
        <dbReference type="EMBL" id="MFD0986184.1"/>
    </source>
</evidence>
<evidence type="ECO:0000256" key="6">
    <source>
        <dbReference type="ARBA" id="ARBA00023316"/>
    </source>
</evidence>
<dbReference type="SUPFAM" id="SSF141523">
    <property type="entry name" value="L,D-transpeptidase catalytic domain-like"/>
    <property type="match status" value="1"/>
</dbReference>